<dbReference type="InterPro" id="IPR001296">
    <property type="entry name" value="Glyco_trans_1"/>
</dbReference>
<sequence length="1287" mass="142101">MSVSQSDRAELLASGLFDADWYRETYPDVDQSGLAPLEHYLRIGRHLVRSPGPDFDSARYLSAHEDLARANVDPLQHYIRHGRRENRQAFTRAAPAPVKEAPHRVEGAVARRPGRPTVMLCAHVAAQHLFGSERSLMDMLNALNALDFNVVVTVPAVQNTAYFDALLGQAMAAYVIPYGWWRRNVPINEPVIGTFCSAIAADSVDVVHVNTIMLREPLLAARRMGIRGIVHVRELIRHDDALLEIMGETPDEIVAGVWDSADLLIANSQATCAGFEDDGRLPVVVYNTADMDDLRALDAPGGPGPLRVAMISSNIPKKGVWDFCEVARALHADHPEVRFCLIGPHNEHTEQIASRIHAGDLPPSIELLGYSSSPVEAIAQADVVLSLSTFQESFGRTVLEGMAAGRPVIVYDHGGPPELVREGESGFVVPVGDTAAVADRLRVLAGDRARLARMGAAARADADERFGRKAYVAQMRAAYDRVLSSPHAPQKMVLPARADLAPTPRSEMKVAYFMWHFPVPSETFVLNELRILRAMGIDVRVFCRQSPYPDFTPDFDIEWESVRDPDHLAERLRATGRSIVHSHFVYPTVTNMVMPACERAEIPFTFIAHAQDIFRYRNDIENRIGEVSRSRWCRKVLVPSQFHFRYLAARGVPTDRMMLSANGCDDTLYVDGRIANRAARPFRRIVAIHRFTEKKGLIHLIRAGKLLADEGVRIALYGYGDLEQQYRDVVAQEGITNVEFCGAVANREAMLEVFRGADLFACPSVRASDGDMDGIPTVVMEAMSAGLPVLTTAISGIPDLVDDGITGIICDADPRSIAARVRDYYALPEAAVEAIIENGLDRIRQNYNSERLVEGMMRVWANETIDLMIVSWNNLPELAEVTRRLIANTSLPYHLVICDNGSRAATLAYLIDLQANNDRVTLILNRDNAYVGPGTNICLEHGRSDYAIYVCGKEGMTLRKGWELPLVHYMDAHPRVGQGGTLCYSPSYLRGRDYPTGVALFDKFRNRDFAARHPDRIFSHVQGGFFILRRQMVDEVGGFSTAVPHNYTDVEFSYFVESSGWELGETPGLKSLFNKTRPGLFHRIDEGMGAVHPPTLADLPALDAIANAEVCHCNICATQFPAFNAEQGASTCPNCGADRRARSVHRTLAESTLLFQRLLALGVNLPTGLKPFWQAQFQGPVMGTGELVGALQGKSGRLDLPDGRLKVILLNGLFEAEIGAEARVRVLAEAQRLMAADGVCLVTGGGVDAAAQVTIARAGLRLTERRRHVSRVTHYDWHPVLTYEKSA</sequence>
<dbReference type="SUPFAM" id="SSF53448">
    <property type="entry name" value="Nucleotide-diphospho-sugar transferases"/>
    <property type="match status" value="1"/>
</dbReference>
<evidence type="ECO:0000313" key="4">
    <source>
        <dbReference type="EMBL" id="SDX28167.1"/>
    </source>
</evidence>
<dbReference type="GO" id="GO:0016757">
    <property type="term" value="F:glycosyltransferase activity"/>
    <property type="evidence" value="ECO:0007669"/>
    <property type="project" value="InterPro"/>
</dbReference>
<dbReference type="InterPro" id="IPR001173">
    <property type="entry name" value="Glyco_trans_2-like"/>
</dbReference>
<protein>
    <submittedName>
        <fullName evidence="4">Glycosyltransferase involved in cell wall bisynthesis</fullName>
    </submittedName>
</protein>
<feature type="domain" description="Glycosyltransferase subfamily 4-like N-terminal" evidence="3">
    <location>
        <begin position="522"/>
        <end position="666"/>
    </location>
</feature>
<dbReference type="InterPro" id="IPR050194">
    <property type="entry name" value="Glycosyltransferase_grp1"/>
</dbReference>
<dbReference type="CDD" id="cd03801">
    <property type="entry name" value="GT4_PimA-like"/>
    <property type="match status" value="2"/>
</dbReference>
<organism evidence="4 5">
    <name type="scientific">Paracoccus sanguinis</name>
    <dbReference type="NCBI Taxonomy" id="1545044"/>
    <lineage>
        <taxon>Bacteria</taxon>
        <taxon>Pseudomonadati</taxon>
        <taxon>Pseudomonadota</taxon>
        <taxon>Alphaproteobacteria</taxon>
        <taxon>Rhodobacterales</taxon>
        <taxon>Paracoccaceae</taxon>
        <taxon>Paracoccus</taxon>
    </lineage>
</organism>
<reference evidence="5" key="1">
    <citation type="submission" date="2016-10" db="EMBL/GenBank/DDBJ databases">
        <authorList>
            <person name="Varghese N."/>
            <person name="Submissions S."/>
        </authorList>
    </citation>
    <scope>NUCLEOTIDE SEQUENCE [LARGE SCALE GENOMIC DNA]</scope>
    <source>
        <strain evidence="5">DSM 29303</strain>
    </source>
</reference>
<proteinExistence type="predicted"/>
<dbReference type="InterPro" id="IPR028098">
    <property type="entry name" value="Glyco_trans_4-like_N"/>
</dbReference>
<dbReference type="InterPro" id="IPR029063">
    <property type="entry name" value="SAM-dependent_MTases_sf"/>
</dbReference>
<keyword evidence="5" id="KW-1185">Reference proteome</keyword>
<dbReference type="Pfam" id="PF13439">
    <property type="entry name" value="Glyco_transf_4"/>
    <property type="match status" value="2"/>
</dbReference>
<accession>A0A1H3AEM8</accession>
<name>A0A1H3AEM8_9RHOB</name>
<dbReference type="Pfam" id="PF00535">
    <property type="entry name" value="Glycos_transf_2"/>
    <property type="match status" value="1"/>
</dbReference>
<dbReference type="PANTHER" id="PTHR45947">
    <property type="entry name" value="SULFOQUINOVOSYL TRANSFERASE SQD2"/>
    <property type="match status" value="1"/>
</dbReference>
<dbReference type="STRING" id="1545044.SAMN05444276_10454"/>
<dbReference type="Gene3D" id="3.40.50.2000">
    <property type="entry name" value="Glycogen Phosphorylase B"/>
    <property type="match status" value="4"/>
</dbReference>
<feature type="domain" description="Glycosyl transferase family 1" evidence="1">
    <location>
        <begin position="308"/>
        <end position="460"/>
    </location>
</feature>
<dbReference type="OrthoDB" id="9790710at2"/>
<evidence type="ECO:0000259" key="1">
    <source>
        <dbReference type="Pfam" id="PF00534"/>
    </source>
</evidence>
<feature type="domain" description="Glycosyltransferase subfamily 4-like N-terminal" evidence="3">
    <location>
        <begin position="131"/>
        <end position="292"/>
    </location>
</feature>
<feature type="domain" description="Glycosyltransferase 2-like" evidence="2">
    <location>
        <begin position="868"/>
        <end position="1036"/>
    </location>
</feature>
<dbReference type="EMBL" id="FNNA01000004">
    <property type="protein sequence ID" value="SDX28167.1"/>
    <property type="molecule type" value="Genomic_DNA"/>
</dbReference>
<keyword evidence="4" id="KW-0808">Transferase</keyword>
<evidence type="ECO:0000313" key="5">
    <source>
        <dbReference type="Proteomes" id="UP000182944"/>
    </source>
</evidence>
<feature type="domain" description="Glycosyl transferase family 1" evidence="1">
    <location>
        <begin position="684"/>
        <end position="838"/>
    </location>
</feature>
<dbReference type="InterPro" id="IPR029044">
    <property type="entry name" value="Nucleotide-diphossugar_trans"/>
</dbReference>
<dbReference type="Proteomes" id="UP000182944">
    <property type="component" value="Unassembled WGS sequence"/>
</dbReference>
<dbReference type="Gene3D" id="3.90.550.10">
    <property type="entry name" value="Spore Coat Polysaccharide Biosynthesis Protein SpsA, Chain A"/>
    <property type="match status" value="1"/>
</dbReference>
<dbReference type="PANTHER" id="PTHR45947:SF3">
    <property type="entry name" value="SULFOQUINOVOSYL TRANSFERASE SQD2"/>
    <property type="match status" value="1"/>
</dbReference>
<evidence type="ECO:0000259" key="3">
    <source>
        <dbReference type="Pfam" id="PF13439"/>
    </source>
</evidence>
<dbReference type="Gene3D" id="3.40.50.150">
    <property type="entry name" value="Vaccinia Virus protein VP39"/>
    <property type="match status" value="1"/>
</dbReference>
<gene>
    <name evidence="4" type="ORF">SAMN05444276_10454</name>
</gene>
<dbReference type="SUPFAM" id="SSF53756">
    <property type="entry name" value="UDP-Glycosyltransferase/glycogen phosphorylase"/>
    <property type="match status" value="2"/>
</dbReference>
<dbReference type="RefSeq" id="WP_052176486.1">
    <property type="nucleotide sequence ID" value="NZ_FNNA01000004.1"/>
</dbReference>
<evidence type="ECO:0000259" key="2">
    <source>
        <dbReference type="Pfam" id="PF00535"/>
    </source>
</evidence>
<dbReference type="Pfam" id="PF00534">
    <property type="entry name" value="Glycos_transf_1"/>
    <property type="match status" value="2"/>
</dbReference>